<gene>
    <name evidence="14" type="ORF">CALCODRAFT_491624</name>
</gene>
<dbReference type="PANTHER" id="PTHR24353">
    <property type="entry name" value="CYCLIC NUCLEOTIDE-DEPENDENT PROTEIN KINASE"/>
    <property type="match status" value="1"/>
</dbReference>
<evidence type="ECO:0000256" key="3">
    <source>
        <dbReference type="ARBA" id="ARBA00022679"/>
    </source>
</evidence>
<evidence type="ECO:0000313" key="15">
    <source>
        <dbReference type="Proteomes" id="UP000076842"/>
    </source>
</evidence>
<dbReference type="PROSITE" id="PS50011">
    <property type="entry name" value="PROTEIN_KINASE_DOM"/>
    <property type="match status" value="1"/>
</dbReference>
<evidence type="ECO:0000256" key="1">
    <source>
        <dbReference type="ARBA" id="ARBA00022527"/>
    </source>
</evidence>
<keyword evidence="6 11" id="KW-0067">ATP-binding</keyword>
<feature type="compositionally biased region" description="Low complexity" evidence="12">
    <location>
        <begin position="84"/>
        <end position="96"/>
    </location>
</feature>
<dbReference type="InParanoid" id="A0A165J0X2"/>
<comment type="catalytic activity">
    <reaction evidence="9">
        <text>L-threonyl-[protein] + ATP = O-phospho-L-threonyl-[protein] + ADP + H(+)</text>
        <dbReference type="Rhea" id="RHEA:46608"/>
        <dbReference type="Rhea" id="RHEA-COMP:11060"/>
        <dbReference type="Rhea" id="RHEA-COMP:11605"/>
        <dbReference type="ChEBI" id="CHEBI:15378"/>
        <dbReference type="ChEBI" id="CHEBI:30013"/>
        <dbReference type="ChEBI" id="CHEBI:30616"/>
        <dbReference type="ChEBI" id="CHEBI:61977"/>
        <dbReference type="ChEBI" id="CHEBI:456216"/>
        <dbReference type="EC" id="2.7.11.1"/>
    </reaction>
</comment>
<evidence type="ECO:0000256" key="7">
    <source>
        <dbReference type="ARBA" id="ARBA00047292"/>
    </source>
</evidence>
<dbReference type="InterPro" id="IPR000719">
    <property type="entry name" value="Prot_kinase_dom"/>
</dbReference>
<dbReference type="EMBL" id="KV423925">
    <property type="protein sequence ID" value="KZT61225.1"/>
    <property type="molecule type" value="Genomic_DNA"/>
</dbReference>
<feature type="binding site" evidence="11">
    <location>
        <position position="375"/>
    </location>
    <ligand>
        <name>ATP</name>
        <dbReference type="ChEBI" id="CHEBI:30616"/>
    </ligand>
</feature>
<evidence type="ECO:0000256" key="8">
    <source>
        <dbReference type="ARBA" id="ARBA00047454"/>
    </source>
</evidence>
<dbReference type="InterPro" id="IPR017441">
    <property type="entry name" value="Protein_kinase_ATP_BS"/>
</dbReference>
<proteinExistence type="predicted"/>
<keyword evidence="1" id="KW-0723">Serine/threonine-protein kinase</keyword>
<protein>
    <submittedName>
        <fullName evidence="14">Kinase-like protein</fullName>
    </submittedName>
</protein>
<dbReference type="SMART" id="SM00220">
    <property type="entry name" value="S_TKc"/>
    <property type="match status" value="1"/>
</dbReference>
<evidence type="ECO:0000259" key="13">
    <source>
        <dbReference type="PROSITE" id="PS50011"/>
    </source>
</evidence>
<dbReference type="SUPFAM" id="SSF56112">
    <property type="entry name" value="Protein kinase-like (PK-like)"/>
    <property type="match status" value="1"/>
</dbReference>
<comment type="catalytic activity">
    <reaction evidence="10">
        <text>L-seryl-[protein] + ATP = O-phospho-L-seryl-[protein] + ADP + H(+)</text>
        <dbReference type="Rhea" id="RHEA:17989"/>
        <dbReference type="Rhea" id="RHEA-COMP:9863"/>
        <dbReference type="Rhea" id="RHEA-COMP:11604"/>
        <dbReference type="ChEBI" id="CHEBI:15378"/>
        <dbReference type="ChEBI" id="CHEBI:29999"/>
        <dbReference type="ChEBI" id="CHEBI:30616"/>
        <dbReference type="ChEBI" id="CHEBI:83421"/>
        <dbReference type="ChEBI" id="CHEBI:456216"/>
        <dbReference type="EC" id="2.7.11.1"/>
    </reaction>
</comment>
<organism evidence="14 15">
    <name type="scientific">Calocera cornea HHB12733</name>
    <dbReference type="NCBI Taxonomy" id="1353952"/>
    <lineage>
        <taxon>Eukaryota</taxon>
        <taxon>Fungi</taxon>
        <taxon>Dikarya</taxon>
        <taxon>Basidiomycota</taxon>
        <taxon>Agaricomycotina</taxon>
        <taxon>Dacrymycetes</taxon>
        <taxon>Dacrymycetales</taxon>
        <taxon>Dacrymycetaceae</taxon>
        <taxon>Calocera</taxon>
    </lineage>
</organism>
<evidence type="ECO:0000256" key="9">
    <source>
        <dbReference type="ARBA" id="ARBA00047899"/>
    </source>
</evidence>
<dbReference type="OrthoDB" id="63267at2759"/>
<dbReference type="InterPro" id="IPR008271">
    <property type="entry name" value="Ser/Thr_kinase_AS"/>
</dbReference>
<keyword evidence="2" id="KW-0597">Phosphoprotein</keyword>
<accession>A0A165J0X2</accession>
<dbReference type="GO" id="GO:0005952">
    <property type="term" value="C:cAMP-dependent protein kinase complex"/>
    <property type="evidence" value="ECO:0007669"/>
    <property type="project" value="TreeGrafter"/>
</dbReference>
<dbReference type="GO" id="GO:0007010">
    <property type="term" value="P:cytoskeleton organization"/>
    <property type="evidence" value="ECO:0007669"/>
    <property type="project" value="UniProtKB-ARBA"/>
</dbReference>
<keyword evidence="3" id="KW-0808">Transferase</keyword>
<evidence type="ECO:0000256" key="11">
    <source>
        <dbReference type="PROSITE-ProRule" id="PRU10141"/>
    </source>
</evidence>
<evidence type="ECO:0000313" key="14">
    <source>
        <dbReference type="EMBL" id="KZT61225.1"/>
    </source>
</evidence>
<dbReference type="STRING" id="1353952.A0A165J0X2"/>
<evidence type="ECO:0000256" key="6">
    <source>
        <dbReference type="ARBA" id="ARBA00022840"/>
    </source>
</evidence>
<comment type="catalytic activity">
    <reaction evidence="8">
        <text>L-seryl-[protein] + ATP = O-phospho-L-seryl-[protein] + ADP + H(+)</text>
        <dbReference type="Rhea" id="RHEA:17989"/>
        <dbReference type="Rhea" id="RHEA-COMP:9863"/>
        <dbReference type="Rhea" id="RHEA-COMP:11604"/>
        <dbReference type="ChEBI" id="CHEBI:15378"/>
        <dbReference type="ChEBI" id="CHEBI:29999"/>
        <dbReference type="ChEBI" id="CHEBI:30616"/>
        <dbReference type="ChEBI" id="CHEBI:83421"/>
        <dbReference type="ChEBI" id="CHEBI:456216"/>
        <dbReference type="EC" id="2.7.11.11"/>
    </reaction>
</comment>
<evidence type="ECO:0000256" key="5">
    <source>
        <dbReference type="ARBA" id="ARBA00022777"/>
    </source>
</evidence>
<reference evidence="14 15" key="1">
    <citation type="journal article" date="2016" name="Mol. Biol. Evol.">
        <title>Comparative Genomics of Early-Diverging Mushroom-Forming Fungi Provides Insights into the Origins of Lignocellulose Decay Capabilities.</title>
        <authorList>
            <person name="Nagy L.G."/>
            <person name="Riley R."/>
            <person name="Tritt A."/>
            <person name="Adam C."/>
            <person name="Daum C."/>
            <person name="Floudas D."/>
            <person name="Sun H."/>
            <person name="Yadav J.S."/>
            <person name="Pangilinan J."/>
            <person name="Larsson K.H."/>
            <person name="Matsuura K."/>
            <person name="Barry K."/>
            <person name="Labutti K."/>
            <person name="Kuo R."/>
            <person name="Ohm R.A."/>
            <person name="Bhattacharya S.S."/>
            <person name="Shirouzu T."/>
            <person name="Yoshinaga Y."/>
            <person name="Martin F.M."/>
            <person name="Grigoriev I.V."/>
            <person name="Hibbett D.S."/>
        </authorList>
    </citation>
    <scope>NUCLEOTIDE SEQUENCE [LARGE SCALE GENOMIC DNA]</scope>
    <source>
        <strain evidence="14 15">HHB12733</strain>
    </source>
</reference>
<keyword evidence="15" id="KW-1185">Reference proteome</keyword>
<evidence type="ECO:0000256" key="4">
    <source>
        <dbReference type="ARBA" id="ARBA00022741"/>
    </source>
</evidence>
<dbReference type="GO" id="GO:0004691">
    <property type="term" value="F:cAMP-dependent protein kinase activity"/>
    <property type="evidence" value="ECO:0007669"/>
    <property type="project" value="UniProtKB-EC"/>
</dbReference>
<evidence type="ECO:0000256" key="12">
    <source>
        <dbReference type="SAM" id="MobiDB-lite"/>
    </source>
</evidence>
<feature type="domain" description="Protein kinase" evidence="13">
    <location>
        <begin position="346"/>
        <end position="636"/>
    </location>
</feature>
<name>A0A165J0X2_9BASI</name>
<evidence type="ECO:0000256" key="10">
    <source>
        <dbReference type="ARBA" id="ARBA00048679"/>
    </source>
</evidence>
<dbReference type="GO" id="GO:0005524">
    <property type="term" value="F:ATP binding"/>
    <property type="evidence" value="ECO:0007669"/>
    <property type="project" value="UniProtKB-UniRule"/>
</dbReference>
<keyword evidence="4 11" id="KW-0547">Nucleotide-binding</keyword>
<feature type="compositionally biased region" description="Polar residues" evidence="12">
    <location>
        <begin position="40"/>
        <end position="60"/>
    </location>
</feature>
<dbReference type="Proteomes" id="UP000076842">
    <property type="component" value="Unassembled WGS sequence"/>
</dbReference>
<dbReference type="Gene3D" id="3.30.200.20">
    <property type="entry name" value="Phosphorylase Kinase, domain 1"/>
    <property type="match status" value="1"/>
</dbReference>
<evidence type="ECO:0000256" key="2">
    <source>
        <dbReference type="ARBA" id="ARBA00022553"/>
    </source>
</evidence>
<feature type="compositionally biased region" description="Low complexity" evidence="12">
    <location>
        <begin position="12"/>
        <end position="23"/>
    </location>
</feature>
<dbReference type="PROSITE" id="PS00107">
    <property type="entry name" value="PROTEIN_KINASE_ATP"/>
    <property type="match status" value="1"/>
</dbReference>
<dbReference type="AlphaFoldDB" id="A0A165J0X2"/>
<dbReference type="Gene3D" id="1.10.510.10">
    <property type="entry name" value="Transferase(Phosphotransferase) domain 1"/>
    <property type="match status" value="1"/>
</dbReference>
<dbReference type="InterPro" id="IPR011009">
    <property type="entry name" value="Kinase-like_dom_sf"/>
</dbReference>
<dbReference type="GO" id="GO:0005634">
    <property type="term" value="C:nucleus"/>
    <property type="evidence" value="ECO:0007669"/>
    <property type="project" value="TreeGrafter"/>
</dbReference>
<dbReference type="PROSITE" id="PS00108">
    <property type="entry name" value="PROTEIN_KINASE_ST"/>
    <property type="match status" value="1"/>
</dbReference>
<dbReference type="PANTHER" id="PTHR24353:SF153">
    <property type="entry name" value="CAMP-DEPENDENT PROTEIN KINASE CATALYTIC SUBUNIT 1"/>
    <property type="match status" value="1"/>
</dbReference>
<sequence length="698" mass="76020">MEVDPSSPSPAVPAGANVSPSPVRGANTPGVVRAAPSTPPSKQGTRGTSTESTPPDADSNNWERYRPSPFPLPHSPSPAPASPGTPSTTGTSFRTPLRFSTTLSSDAEMDMEQDLHGLTLLHGGFTYTHASEQEAYYADEGLTVISTATDQAYWDMRDSRGELGIDVRASFSDLTGAYVGLGAPQERAMSVDMSSYETGTGSIPSLVSGSTGSIASIGTPGAVPTSTVVRALQGDYAAHFWALPPTLTPVPAPPEGDNPYQTELHLTTLLQAYPTLGPVYISSTRWVEAWYSLCERRWVNGRYWPRVDEDVWKEVRRSRDVASGKVAPGGGEQAKRKAQHYAFGEFEWSRTLGTGTFGRVHLVRSMHNARLFAIKVLSKNKLVGLSQVEHTNAERALLFAASSPSASAYDGSTAGRCPFLVNLYGTWQDPTNVYMVMEYVSGGELFTLLRKAERFPVSVARFYAAEVVLALGYLHRMDIIYRDLKPENILLTPSGHIKLTDFGFAKYVPDITFTLCGTPDYLAPELIAHQPYTKSVDWYSLGILVFEMLVGAPPFVAANPAMLYQRILDGRPSFPRQYIGTVEQAFLERTMTKDLSSRYGHGRVSDKSRASVSSVGSLKATDGATGAEDVMLDPFFSGIHWESLEGSAGEYFGRAGGIRVPWIPGEGENFETYNEVDFAEYNQTAGDMGDGRNYFPEF</sequence>
<dbReference type="GO" id="GO:0005829">
    <property type="term" value="C:cytosol"/>
    <property type="evidence" value="ECO:0007669"/>
    <property type="project" value="TreeGrafter"/>
</dbReference>
<feature type="region of interest" description="Disordered" evidence="12">
    <location>
        <begin position="1"/>
        <end position="96"/>
    </location>
</feature>
<feature type="compositionally biased region" description="Pro residues" evidence="12">
    <location>
        <begin position="68"/>
        <end position="83"/>
    </location>
</feature>
<dbReference type="Pfam" id="PF00069">
    <property type="entry name" value="Pkinase"/>
    <property type="match status" value="1"/>
</dbReference>
<dbReference type="FunFam" id="1.10.510.10:FF:000024">
    <property type="entry name" value="Probable serine/threonine-protein kinase cot-1"/>
    <property type="match status" value="1"/>
</dbReference>
<keyword evidence="5 14" id="KW-0418">Kinase</keyword>
<comment type="catalytic activity">
    <reaction evidence="7">
        <text>L-threonyl-[protein] + ATP = O-phospho-L-threonyl-[protein] + ADP + H(+)</text>
        <dbReference type="Rhea" id="RHEA:46608"/>
        <dbReference type="Rhea" id="RHEA-COMP:11060"/>
        <dbReference type="Rhea" id="RHEA-COMP:11605"/>
        <dbReference type="ChEBI" id="CHEBI:15378"/>
        <dbReference type="ChEBI" id="CHEBI:30013"/>
        <dbReference type="ChEBI" id="CHEBI:30616"/>
        <dbReference type="ChEBI" id="CHEBI:61977"/>
        <dbReference type="ChEBI" id="CHEBI:456216"/>
        <dbReference type="EC" id="2.7.11.11"/>
    </reaction>
</comment>